<evidence type="ECO:0000313" key="2">
    <source>
        <dbReference type="Proteomes" id="UP000053477"/>
    </source>
</evidence>
<dbReference type="EMBL" id="KQ085900">
    <property type="protein sequence ID" value="KLO17885.1"/>
    <property type="molecule type" value="Genomic_DNA"/>
</dbReference>
<dbReference type="InParanoid" id="A0A0H2S0K6"/>
<dbReference type="Gene3D" id="3.80.10.10">
    <property type="entry name" value="Ribonuclease Inhibitor"/>
    <property type="match status" value="1"/>
</dbReference>
<dbReference type="Proteomes" id="UP000053477">
    <property type="component" value="Unassembled WGS sequence"/>
</dbReference>
<proteinExistence type="predicted"/>
<gene>
    <name evidence="1" type="ORF">SCHPADRAFT_994041</name>
</gene>
<accession>A0A0H2S0K6</accession>
<feature type="non-terminal residue" evidence="1">
    <location>
        <position position="1"/>
    </location>
</feature>
<protein>
    <submittedName>
        <fullName evidence="1">Uncharacterized protein</fullName>
    </submittedName>
</protein>
<sequence>MTIAAQNSLNLEDIEFDQPGGPVQFDNPSDTIFASLFLPVSLNEDGLDSVPWQFCDRILYAIRSPQFDPKKVTFKNCGDMFCSIGSRRRDMWSAVEARPTCNASFPMVILDGIVDCLQAEMPPRTSSENRDYTYDQMPEVRQWTKTLQSMMLVHSSWHARAKRCLGHSLVSSYGPIPTTLQNPTFGLWTKELHLSFNPNEDDEFDQWSVALTQYHNYLMKALCSRLPNIRLASICLEKVSANVLAPICDALAHLDSLKELRLKPAFECDEFPVHLLITAISEARHPTLQVLQLYEPDFNISNLPSQIDSLAPLEKLHSVQLEGRPLEHFRAIGFSKALWSRDPAKRGSHFRMDNVTIDCVPESSLNVMRDPFFQGMNESTVGLLRSTELVKFRFVPRQPQITDRKTSSRTAERSSISSVLGSWLALCSSARTVVFHDFAWTQTKMFEQIHEQFGALEEIKELVIEAASHSPSGLSEGGGFEAEEFAKTQFPLNDDELSRVVGTSLFPGLRVLKVTFSKRWLEMCVEDFKSDDVGEHGRWRAEERRMLLPQCRKRCAEGSIRFDVDIL</sequence>
<dbReference type="SUPFAM" id="SSF52047">
    <property type="entry name" value="RNI-like"/>
    <property type="match status" value="1"/>
</dbReference>
<name>A0A0H2S0K6_9AGAM</name>
<reference evidence="1 2" key="1">
    <citation type="submission" date="2015-04" db="EMBL/GenBank/DDBJ databases">
        <title>Complete genome sequence of Schizopora paradoxa KUC8140, a cosmopolitan wood degrader in East Asia.</title>
        <authorList>
            <consortium name="DOE Joint Genome Institute"/>
            <person name="Min B."/>
            <person name="Park H."/>
            <person name="Jang Y."/>
            <person name="Kim J.-J."/>
            <person name="Kim K.H."/>
            <person name="Pangilinan J."/>
            <person name="Lipzen A."/>
            <person name="Riley R."/>
            <person name="Grigoriev I.V."/>
            <person name="Spatafora J.W."/>
            <person name="Choi I.-G."/>
        </authorList>
    </citation>
    <scope>NUCLEOTIDE SEQUENCE [LARGE SCALE GENOMIC DNA]</scope>
    <source>
        <strain evidence="1 2">KUC8140</strain>
    </source>
</reference>
<keyword evidence="2" id="KW-1185">Reference proteome</keyword>
<dbReference type="OrthoDB" id="3332286at2759"/>
<dbReference type="InterPro" id="IPR032675">
    <property type="entry name" value="LRR_dom_sf"/>
</dbReference>
<evidence type="ECO:0000313" key="1">
    <source>
        <dbReference type="EMBL" id="KLO17885.1"/>
    </source>
</evidence>
<dbReference type="AlphaFoldDB" id="A0A0H2S0K6"/>
<organism evidence="1 2">
    <name type="scientific">Schizopora paradoxa</name>
    <dbReference type="NCBI Taxonomy" id="27342"/>
    <lineage>
        <taxon>Eukaryota</taxon>
        <taxon>Fungi</taxon>
        <taxon>Dikarya</taxon>
        <taxon>Basidiomycota</taxon>
        <taxon>Agaricomycotina</taxon>
        <taxon>Agaricomycetes</taxon>
        <taxon>Hymenochaetales</taxon>
        <taxon>Schizoporaceae</taxon>
        <taxon>Schizopora</taxon>
    </lineage>
</organism>